<accession>A0A0A9FFI5</accession>
<dbReference type="EMBL" id="GBRH01190883">
    <property type="protein sequence ID" value="JAE07013.1"/>
    <property type="molecule type" value="Transcribed_RNA"/>
</dbReference>
<evidence type="ECO:0000313" key="1">
    <source>
        <dbReference type="EMBL" id="JAE07013.1"/>
    </source>
</evidence>
<sequence length="18" mass="1808">MSTATAPFSAARATTAPR</sequence>
<reference evidence="1" key="1">
    <citation type="submission" date="2014-09" db="EMBL/GenBank/DDBJ databases">
        <authorList>
            <person name="Magalhaes I.L.F."/>
            <person name="Oliveira U."/>
            <person name="Santos F.R."/>
            <person name="Vidigal T.H.D.A."/>
            <person name="Brescovit A.D."/>
            <person name="Santos A.J."/>
        </authorList>
    </citation>
    <scope>NUCLEOTIDE SEQUENCE</scope>
    <source>
        <tissue evidence="1">Shoot tissue taken approximately 20 cm above the soil surface</tissue>
    </source>
</reference>
<proteinExistence type="predicted"/>
<protein>
    <submittedName>
        <fullName evidence="1">Uncharacterized protein</fullName>
    </submittedName>
</protein>
<reference evidence="1" key="2">
    <citation type="journal article" date="2015" name="Data Brief">
        <title>Shoot transcriptome of the giant reed, Arundo donax.</title>
        <authorList>
            <person name="Barrero R.A."/>
            <person name="Guerrero F.D."/>
            <person name="Moolhuijzen P."/>
            <person name="Goolsby J.A."/>
            <person name="Tidwell J."/>
            <person name="Bellgard S.E."/>
            <person name="Bellgard M.I."/>
        </authorList>
    </citation>
    <scope>NUCLEOTIDE SEQUENCE</scope>
    <source>
        <tissue evidence="1">Shoot tissue taken approximately 20 cm above the soil surface</tissue>
    </source>
</reference>
<dbReference type="AlphaFoldDB" id="A0A0A9FFI5"/>
<name>A0A0A9FFI5_ARUDO</name>
<organism evidence="1">
    <name type="scientific">Arundo donax</name>
    <name type="common">Giant reed</name>
    <name type="synonym">Donax arundinaceus</name>
    <dbReference type="NCBI Taxonomy" id="35708"/>
    <lineage>
        <taxon>Eukaryota</taxon>
        <taxon>Viridiplantae</taxon>
        <taxon>Streptophyta</taxon>
        <taxon>Embryophyta</taxon>
        <taxon>Tracheophyta</taxon>
        <taxon>Spermatophyta</taxon>
        <taxon>Magnoliopsida</taxon>
        <taxon>Liliopsida</taxon>
        <taxon>Poales</taxon>
        <taxon>Poaceae</taxon>
        <taxon>PACMAD clade</taxon>
        <taxon>Arundinoideae</taxon>
        <taxon>Arundineae</taxon>
        <taxon>Arundo</taxon>
    </lineage>
</organism>